<dbReference type="PANTHER" id="PTHR10039:SF17">
    <property type="entry name" value="FUNGAL STAND N-TERMINAL GOODBYE DOMAIN-CONTAINING PROTEIN-RELATED"/>
    <property type="match status" value="1"/>
</dbReference>
<dbReference type="OMA" id="RTIDWIK"/>
<accession>A0A2H3J4Z5</accession>
<dbReference type="InterPro" id="IPR007111">
    <property type="entry name" value="NACHT_NTPase"/>
</dbReference>
<evidence type="ECO:0000313" key="4">
    <source>
        <dbReference type="Proteomes" id="UP000218811"/>
    </source>
</evidence>
<sequence>RTPTDAQAILSKLPHRDHAEYRSAINEAKNGYLQGTRTDLLSRLMHWATGPEQPCIFILSGAAGMGKSTVAFELAKRLDRNGRLGASFFFVRGDADLSCTTYVIPTIAYQLARSQPYLRSLIIEHASSHLSRGNLQSLEAQMQDLITQPLSDATEDCDPVVVIIDALDECTDQALERVPRLLYLLLKGIRGLHIPIRVLLTTRPELHIERVFETVEFKSITKPYRLEEVPQVNVDRDIAMLFQDRLEKLPTSSLLFDSRPNVVQDLTRRARGLFIWAATACRSLERNSRRVLHFIDALLDNSASSTVNLNDLDTLYLTVLRSALPSEFLNEWHENRAAMEQVLGALALLRDHISPNALAALLDVAEEGILSILERLQSVSHYDQSDSTVPFRPLHASFPQFLVDNQRCQDPFYYIS</sequence>
<dbReference type="Proteomes" id="UP000218811">
    <property type="component" value="Unassembled WGS sequence"/>
</dbReference>
<organism evidence="3 4">
    <name type="scientific">Wolfiporia cocos (strain MD-104)</name>
    <name type="common">Brown rot fungus</name>
    <dbReference type="NCBI Taxonomy" id="742152"/>
    <lineage>
        <taxon>Eukaryota</taxon>
        <taxon>Fungi</taxon>
        <taxon>Dikarya</taxon>
        <taxon>Basidiomycota</taxon>
        <taxon>Agaricomycotina</taxon>
        <taxon>Agaricomycetes</taxon>
        <taxon>Polyporales</taxon>
        <taxon>Phaeolaceae</taxon>
        <taxon>Wolfiporia</taxon>
    </lineage>
</organism>
<proteinExistence type="predicted"/>
<dbReference type="Pfam" id="PF24883">
    <property type="entry name" value="NPHP3_N"/>
    <property type="match status" value="1"/>
</dbReference>
<gene>
    <name evidence="3" type="ORF">WOLCODRAFT_53955</name>
</gene>
<dbReference type="STRING" id="742152.A0A2H3J4Z5"/>
<name>A0A2H3J4Z5_WOLCO</name>
<dbReference type="OrthoDB" id="3228837at2759"/>
<keyword evidence="4" id="KW-1185">Reference proteome</keyword>
<protein>
    <recommendedName>
        <fullName evidence="2">NACHT domain-containing protein</fullName>
    </recommendedName>
</protein>
<evidence type="ECO:0000313" key="3">
    <source>
        <dbReference type="EMBL" id="PCH37021.1"/>
    </source>
</evidence>
<reference evidence="3 4" key="1">
    <citation type="journal article" date="2012" name="Science">
        <title>The Paleozoic origin of enzymatic lignin decomposition reconstructed from 31 fungal genomes.</title>
        <authorList>
            <person name="Floudas D."/>
            <person name="Binder M."/>
            <person name="Riley R."/>
            <person name="Barry K."/>
            <person name="Blanchette R.A."/>
            <person name="Henrissat B."/>
            <person name="Martinez A.T."/>
            <person name="Otillar R."/>
            <person name="Spatafora J.W."/>
            <person name="Yadav J.S."/>
            <person name="Aerts A."/>
            <person name="Benoit I."/>
            <person name="Boyd A."/>
            <person name="Carlson A."/>
            <person name="Copeland A."/>
            <person name="Coutinho P.M."/>
            <person name="de Vries R.P."/>
            <person name="Ferreira P."/>
            <person name="Findley K."/>
            <person name="Foster B."/>
            <person name="Gaskell J."/>
            <person name="Glotzer D."/>
            <person name="Gorecki P."/>
            <person name="Heitman J."/>
            <person name="Hesse C."/>
            <person name="Hori C."/>
            <person name="Igarashi K."/>
            <person name="Jurgens J.A."/>
            <person name="Kallen N."/>
            <person name="Kersten P."/>
            <person name="Kohler A."/>
            <person name="Kuees U."/>
            <person name="Kumar T.K.A."/>
            <person name="Kuo A."/>
            <person name="LaButti K."/>
            <person name="Larrondo L.F."/>
            <person name="Lindquist E."/>
            <person name="Ling A."/>
            <person name="Lombard V."/>
            <person name="Lucas S."/>
            <person name="Lundell T."/>
            <person name="Martin R."/>
            <person name="McLaughlin D.J."/>
            <person name="Morgenstern I."/>
            <person name="Morin E."/>
            <person name="Murat C."/>
            <person name="Nagy L.G."/>
            <person name="Nolan M."/>
            <person name="Ohm R.A."/>
            <person name="Patyshakuliyeva A."/>
            <person name="Rokas A."/>
            <person name="Ruiz-Duenas F.J."/>
            <person name="Sabat G."/>
            <person name="Salamov A."/>
            <person name="Samejima M."/>
            <person name="Schmutz J."/>
            <person name="Slot J.C."/>
            <person name="St John F."/>
            <person name="Stenlid J."/>
            <person name="Sun H."/>
            <person name="Sun S."/>
            <person name="Syed K."/>
            <person name="Tsang A."/>
            <person name="Wiebenga A."/>
            <person name="Young D."/>
            <person name="Pisabarro A."/>
            <person name="Eastwood D.C."/>
            <person name="Martin F."/>
            <person name="Cullen D."/>
            <person name="Grigoriev I.V."/>
            <person name="Hibbett D.S."/>
        </authorList>
    </citation>
    <scope>NUCLEOTIDE SEQUENCE [LARGE SCALE GENOMIC DNA]</scope>
    <source>
        <strain evidence="3 4">MD-104</strain>
    </source>
</reference>
<dbReference type="EMBL" id="KB467909">
    <property type="protein sequence ID" value="PCH37021.1"/>
    <property type="molecule type" value="Genomic_DNA"/>
</dbReference>
<dbReference type="PROSITE" id="PS50837">
    <property type="entry name" value="NACHT"/>
    <property type="match status" value="1"/>
</dbReference>
<feature type="non-terminal residue" evidence="3">
    <location>
        <position position="416"/>
    </location>
</feature>
<evidence type="ECO:0000259" key="2">
    <source>
        <dbReference type="PROSITE" id="PS50837"/>
    </source>
</evidence>
<dbReference type="PANTHER" id="PTHR10039">
    <property type="entry name" value="AMELOGENIN"/>
    <property type="match status" value="1"/>
</dbReference>
<dbReference type="Gene3D" id="3.40.50.300">
    <property type="entry name" value="P-loop containing nucleotide triphosphate hydrolases"/>
    <property type="match status" value="1"/>
</dbReference>
<feature type="domain" description="NACHT" evidence="2">
    <location>
        <begin position="55"/>
        <end position="204"/>
    </location>
</feature>
<dbReference type="InterPro" id="IPR056884">
    <property type="entry name" value="NPHP3-like_N"/>
</dbReference>
<evidence type="ECO:0000256" key="1">
    <source>
        <dbReference type="ARBA" id="ARBA00022737"/>
    </source>
</evidence>
<dbReference type="InterPro" id="IPR027417">
    <property type="entry name" value="P-loop_NTPase"/>
</dbReference>
<dbReference type="SUPFAM" id="SSF52540">
    <property type="entry name" value="P-loop containing nucleoside triphosphate hydrolases"/>
    <property type="match status" value="1"/>
</dbReference>
<dbReference type="AlphaFoldDB" id="A0A2H3J4Z5"/>
<keyword evidence="1" id="KW-0677">Repeat</keyword>
<feature type="non-terminal residue" evidence="3">
    <location>
        <position position="1"/>
    </location>
</feature>